<keyword evidence="1" id="KW-0732">Signal</keyword>
<organism evidence="2 3">
    <name type="scientific">Aquilegia coerulea</name>
    <name type="common">Rocky mountain columbine</name>
    <dbReference type="NCBI Taxonomy" id="218851"/>
    <lineage>
        <taxon>Eukaryota</taxon>
        <taxon>Viridiplantae</taxon>
        <taxon>Streptophyta</taxon>
        <taxon>Embryophyta</taxon>
        <taxon>Tracheophyta</taxon>
        <taxon>Spermatophyta</taxon>
        <taxon>Magnoliopsida</taxon>
        <taxon>Ranunculales</taxon>
        <taxon>Ranunculaceae</taxon>
        <taxon>Thalictroideae</taxon>
        <taxon>Aquilegia</taxon>
    </lineage>
</organism>
<evidence type="ECO:0000256" key="1">
    <source>
        <dbReference type="SAM" id="SignalP"/>
    </source>
</evidence>
<dbReference type="AlphaFoldDB" id="A0A2G5CRA2"/>
<proteinExistence type="predicted"/>
<gene>
    <name evidence="2" type="ORF">AQUCO_04000131v1</name>
</gene>
<keyword evidence="3" id="KW-1185">Reference proteome</keyword>
<evidence type="ECO:0000313" key="3">
    <source>
        <dbReference type="Proteomes" id="UP000230069"/>
    </source>
</evidence>
<sequence length="110" mass="12670">MMLAIVILVLKLGVTANGCQGGVKTKKRTHRSSRRCAQRWVLLLRRSKLQLVALILPTVKTTLVMNGSHEIAWKFIQVVHYVTILPQGVQRERIWRVQVWDSLLDEEDQV</sequence>
<evidence type="ECO:0008006" key="4">
    <source>
        <dbReference type="Google" id="ProtNLM"/>
    </source>
</evidence>
<dbReference type="EMBL" id="KZ305057">
    <property type="protein sequence ID" value="PIA33841.1"/>
    <property type="molecule type" value="Genomic_DNA"/>
</dbReference>
<evidence type="ECO:0000313" key="2">
    <source>
        <dbReference type="EMBL" id="PIA33841.1"/>
    </source>
</evidence>
<name>A0A2G5CRA2_AQUCA</name>
<dbReference type="InParanoid" id="A0A2G5CRA2"/>
<accession>A0A2G5CRA2</accession>
<feature type="chain" id="PRO_5013841643" description="Secreted protein" evidence="1">
    <location>
        <begin position="17"/>
        <end position="110"/>
    </location>
</feature>
<feature type="signal peptide" evidence="1">
    <location>
        <begin position="1"/>
        <end position="16"/>
    </location>
</feature>
<protein>
    <recommendedName>
        <fullName evidence="4">Secreted protein</fullName>
    </recommendedName>
</protein>
<reference evidence="2 3" key="1">
    <citation type="submission" date="2017-09" db="EMBL/GenBank/DDBJ databases">
        <title>WGS assembly of Aquilegia coerulea Goldsmith.</title>
        <authorList>
            <person name="Hodges S."/>
            <person name="Kramer E."/>
            <person name="Nordborg M."/>
            <person name="Tomkins J."/>
            <person name="Borevitz J."/>
            <person name="Derieg N."/>
            <person name="Yan J."/>
            <person name="Mihaltcheva S."/>
            <person name="Hayes R.D."/>
            <person name="Rokhsar D."/>
        </authorList>
    </citation>
    <scope>NUCLEOTIDE SEQUENCE [LARGE SCALE GENOMIC DNA]</scope>
    <source>
        <strain evidence="3">cv. Goldsmith</strain>
    </source>
</reference>
<dbReference type="Proteomes" id="UP000230069">
    <property type="component" value="Unassembled WGS sequence"/>
</dbReference>